<accession>A0A6J3JZZ0</accession>
<evidence type="ECO:0000256" key="6">
    <source>
        <dbReference type="ARBA" id="ARBA00022892"/>
    </source>
</evidence>
<gene>
    <name evidence="16 17" type="primary">LOC117231782</name>
</gene>
<protein>
    <recommendedName>
        <fullName evidence="11">Endoplasmic reticulum transmembrane protein</fullName>
    </recommendedName>
</protein>
<keyword evidence="5 11" id="KW-0256">Endoplasmic reticulum</keyword>
<dbReference type="InterPro" id="IPR008417">
    <property type="entry name" value="BAP29/BAP31"/>
</dbReference>
<feature type="coiled-coil region" evidence="12">
    <location>
        <begin position="173"/>
        <end position="228"/>
    </location>
</feature>
<dbReference type="RefSeq" id="XP_033346448.1">
    <property type="nucleotide sequence ID" value="XM_033490557.1"/>
</dbReference>
<feature type="transmembrane region" description="Helical" evidence="11">
    <location>
        <begin position="6"/>
        <end position="27"/>
    </location>
</feature>
<organism evidence="15 16">
    <name type="scientific">Bombus vosnesenskii</name>
    <dbReference type="NCBI Taxonomy" id="207650"/>
    <lineage>
        <taxon>Eukaryota</taxon>
        <taxon>Metazoa</taxon>
        <taxon>Ecdysozoa</taxon>
        <taxon>Arthropoda</taxon>
        <taxon>Hexapoda</taxon>
        <taxon>Insecta</taxon>
        <taxon>Pterygota</taxon>
        <taxon>Neoptera</taxon>
        <taxon>Endopterygota</taxon>
        <taxon>Hymenoptera</taxon>
        <taxon>Apocrita</taxon>
        <taxon>Aculeata</taxon>
        <taxon>Apoidea</taxon>
        <taxon>Anthophila</taxon>
        <taxon>Apidae</taxon>
        <taxon>Bombus</taxon>
        <taxon>Pyrobombus</taxon>
    </lineage>
</organism>
<keyword evidence="7 11" id="KW-0653">Protein transport</keyword>
<dbReference type="PANTHER" id="PTHR12701">
    <property type="entry name" value="BCR-ASSOCIATED PROTEIN, BAP"/>
    <property type="match status" value="1"/>
</dbReference>
<evidence type="ECO:0000256" key="5">
    <source>
        <dbReference type="ARBA" id="ARBA00022824"/>
    </source>
</evidence>
<keyword evidence="8 11" id="KW-1133">Transmembrane helix</keyword>
<comment type="caution">
    <text evidence="11">Lacks conserved residue(s) required for the propagation of feature annotation.</text>
</comment>
<evidence type="ECO:0000259" key="14">
    <source>
        <dbReference type="Pfam" id="PF18035"/>
    </source>
</evidence>
<keyword evidence="15" id="KW-1185">Reference proteome</keyword>
<reference evidence="16 17" key="1">
    <citation type="submission" date="2025-04" db="UniProtKB">
        <authorList>
            <consortium name="RefSeq"/>
        </authorList>
    </citation>
    <scope>IDENTIFICATION</scope>
    <source>
        <tissue evidence="16 17">Muscle</tissue>
    </source>
</reference>
<evidence type="ECO:0000256" key="11">
    <source>
        <dbReference type="RuleBase" id="RU367026"/>
    </source>
</evidence>
<dbReference type="RefSeq" id="XP_033346438.1">
    <property type="nucleotide sequence ID" value="XM_033490547.1"/>
</dbReference>
<keyword evidence="4 11" id="KW-0812">Transmembrane</keyword>
<keyword evidence="9 12" id="KW-0175">Coiled coil</keyword>
<evidence type="ECO:0000256" key="3">
    <source>
        <dbReference type="ARBA" id="ARBA00022448"/>
    </source>
</evidence>
<dbReference type="InterPro" id="IPR040463">
    <property type="entry name" value="BAP29/BAP31_N"/>
</dbReference>
<evidence type="ECO:0000256" key="1">
    <source>
        <dbReference type="ARBA" id="ARBA00004477"/>
    </source>
</evidence>
<evidence type="ECO:0000313" key="17">
    <source>
        <dbReference type="RefSeq" id="XP_033346448.1"/>
    </source>
</evidence>
<dbReference type="GO" id="GO:0006888">
    <property type="term" value="P:endoplasmic reticulum to Golgi vesicle-mediated transport"/>
    <property type="evidence" value="ECO:0007669"/>
    <property type="project" value="UniProtKB-UniRule"/>
</dbReference>
<dbReference type="InterPro" id="IPR041672">
    <property type="entry name" value="Bap31/Bap29_C"/>
</dbReference>
<evidence type="ECO:0000256" key="10">
    <source>
        <dbReference type="ARBA" id="ARBA00023136"/>
    </source>
</evidence>
<dbReference type="Pfam" id="PF05529">
    <property type="entry name" value="Bap31"/>
    <property type="match status" value="1"/>
</dbReference>
<comment type="similarity">
    <text evidence="2 11">Belongs to the BCAP29/BCAP31 family.</text>
</comment>
<evidence type="ECO:0000256" key="2">
    <source>
        <dbReference type="ARBA" id="ARBA00007956"/>
    </source>
</evidence>
<dbReference type="Gene3D" id="1.20.5.110">
    <property type="match status" value="1"/>
</dbReference>
<evidence type="ECO:0000256" key="8">
    <source>
        <dbReference type="ARBA" id="ARBA00022989"/>
    </source>
</evidence>
<evidence type="ECO:0000256" key="9">
    <source>
        <dbReference type="ARBA" id="ARBA00023054"/>
    </source>
</evidence>
<keyword evidence="3 11" id="KW-0813">Transport</keyword>
<feature type="domain" description="Bap31/Bap29 cytoplasmic coiled-coil" evidence="14">
    <location>
        <begin position="187"/>
        <end position="235"/>
    </location>
</feature>
<dbReference type="KEGG" id="bvk:117231782"/>
<evidence type="ECO:0000313" key="15">
    <source>
        <dbReference type="Proteomes" id="UP000504631"/>
    </source>
</evidence>
<dbReference type="Pfam" id="PF18035">
    <property type="entry name" value="Bap31_Bap29_C"/>
    <property type="match status" value="1"/>
</dbReference>
<sequence>MSLQWSLIAGFLYVEVIIVLLLVLPIISPTRWQKIFKSQFLKSLSDRASIYFLILLAILVVILLDAIREMRKYSTVVAVERDHHHVDAGLQGSMKLFRAQRNFHISGFSLFLSLVIRRLVILISNQAVLLARSEAVTRQAESATTTAKHLLLQQKISGETVQNDSSEAHDKVTLEWKAQINELQIKNQELENQLAREKKDKEAIKSQAESLAKEYDRLNDEYSKCIQSTSDKKSD</sequence>
<evidence type="ECO:0000256" key="7">
    <source>
        <dbReference type="ARBA" id="ARBA00022927"/>
    </source>
</evidence>
<feature type="transmembrane region" description="Helical" evidence="11">
    <location>
        <begin position="48"/>
        <end position="67"/>
    </location>
</feature>
<evidence type="ECO:0000256" key="4">
    <source>
        <dbReference type="ARBA" id="ARBA00022692"/>
    </source>
</evidence>
<proteinExistence type="inferred from homology"/>
<feature type="domain" description="BAP29/BAP31 transmembrane" evidence="13">
    <location>
        <begin position="1"/>
        <end position="135"/>
    </location>
</feature>
<dbReference type="Proteomes" id="UP000504631">
    <property type="component" value="Unplaced"/>
</dbReference>
<evidence type="ECO:0000313" key="16">
    <source>
        <dbReference type="RefSeq" id="XP_033346438.1"/>
    </source>
</evidence>
<dbReference type="GO" id="GO:0006886">
    <property type="term" value="P:intracellular protein transport"/>
    <property type="evidence" value="ECO:0007669"/>
    <property type="project" value="UniProtKB-UniRule"/>
</dbReference>
<name>A0A6J3JZZ0_9HYME</name>
<keyword evidence="10 11" id="KW-0472">Membrane</keyword>
<dbReference type="AlphaFoldDB" id="A0A6J3JZZ0"/>
<dbReference type="GO" id="GO:0070973">
    <property type="term" value="P:protein localization to endoplasmic reticulum exit site"/>
    <property type="evidence" value="ECO:0007669"/>
    <property type="project" value="UniProtKB-UniRule"/>
</dbReference>
<dbReference type="PANTHER" id="PTHR12701:SF20">
    <property type="entry name" value="ENDOPLASMIC RETICULUM TRANSMEMBRANE PROTEIN"/>
    <property type="match status" value="1"/>
</dbReference>
<dbReference type="GeneID" id="117231782"/>
<evidence type="ECO:0000259" key="13">
    <source>
        <dbReference type="Pfam" id="PF05529"/>
    </source>
</evidence>
<keyword evidence="6 11" id="KW-0931">ER-Golgi transport</keyword>
<comment type="subcellular location">
    <subcellularLocation>
        <location evidence="1 11">Endoplasmic reticulum membrane</location>
        <topology evidence="1 11">Multi-pass membrane protein</topology>
    </subcellularLocation>
</comment>
<dbReference type="GO" id="GO:0005789">
    <property type="term" value="C:endoplasmic reticulum membrane"/>
    <property type="evidence" value="ECO:0007669"/>
    <property type="project" value="UniProtKB-SubCell"/>
</dbReference>
<evidence type="ECO:0000256" key="12">
    <source>
        <dbReference type="SAM" id="Coils"/>
    </source>
</evidence>
<comment type="function">
    <text evidence="11">May play a role in anterograde transport of membrane proteins from the endoplasmic reticulum to the Golgi.</text>
</comment>